<dbReference type="InterPro" id="IPR029016">
    <property type="entry name" value="GAF-like_dom_sf"/>
</dbReference>
<dbReference type="EMBL" id="QHKS01000021">
    <property type="protein sequence ID" value="RDJ99649.1"/>
    <property type="molecule type" value="Genomic_DNA"/>
</dbReference>
<dbReference type="Pfam" id="PF02954">
    <property type="entry name" value="HTH_8"/>
    <property type="match status" value="1"/>
</dbReference>
<keyword evidence="4" id="KW-0238">DNA-binding</keyword>
<keyword evidence="8" id="KW-1185">Reference proteome</keyword>
<feature type="domain" description="Sigma-54 factor interaction" evidence="6">
    <location>
        <begin position="347"/>
        <end position="577"/>
    </location>
</feature>
<dbReference type="GO" id="GO:0043565">
    <property type="term" value="F:sequence-specific DNA binding"/>
    <property type="evidence" value="ECO:0007669"/>
    <property type="project" value="InterPro"/>
</dbReference>
<dbReference type="InterPro" id="IPR025662">
    <property type="entry name" value="Sigma_54_int_dom_ATP-bd_1"/>
</dbReference>
<dbReference type="PROSITE" id="PS50045">
    <property type="entry name" value="SIGMA54_INTERACT_4"/>
    <property type="match status" value="1"/>
</dbReference>
<dbReference type="GO" id="GO:0006355">
    <property type="term" value="P:regulation of DNA-templated transcription"/>
    <property type="evidence" value="ECO:0007669"/>
    <property type="project" value="InterPro"/>
</dbReference>
<dbReference type="Pfam" id="PF01590">
    <property type="entry name" value="GAF"/>
    <property type="match status" value="1"/>
</dbReference>
<dbReference type="SUPFAM" id="SSF52540">
    <property type="entry name" value="P-loop containing nucleoside triphosphate hydrolases"/>
    <property type="match status" value="1"/>
</dbReference>
<keyword evidence="5" id="KW-0804">Transcription</keyword>
<dbReference type="InterPro" id="IPR002078">
    <property type="entry name" value="Sigma_54_int"/>
</dbReference>
<evidence type="ECO:0000256" key="1">
    <source>
        <dbReference type="ARBA" id="ARBA00022741"/>
    </source>
</evidence>
<dbReference type="Proteomes" id="UP000254875">
    <property type="component" value="Unassembled WGS sequence"/>
</dbReference>
<dbReference type="InterPro" id="IPR027417">
    <property type="entry name" value="P-loop_NTPase"/>
</dbReference>
<dbReference type="OrthoDB" id="9761705at2"/>
<proteinExistence type="predicted"/>
<evidence type="ECO:0000256" key="2">
    <source>
        <dbReference type="ARBA" id="ARBA00022840"/>
    </source>
</evidence>
<dbReference type="InterPro" id="IPR025944">
    <property type="entry name" value="Sigma_54_int_dom_CS"/>
</dbReference>
<dbReference type="Pfam" id="PF00158">
    <property type="entry name" value="Sigma54_activat"/>
    <property type="match status" value="1"/>
</dbReference>
<evidence type="ECO:0000259" key="6">
    <source>
        <dbReference type="PROSITE" id="PS50045"/>
    </source>
</evidence>
<dbReference type="SUPFAM" id="SSF55781">
    <property type="entry name" value="GAF domain-like"/>
    <property type="match status" value="1"/>
</dbReference>
<dbReference type="InterPro" id="IPR002197">
    <property type="entry name" value="HTH_Fis"/>
</dbReference>
<dbReference type="SUPFAM" id="SSF46689">
    <property type="entry name" value="Homeodomain-like"/>
    <property type="match status" value="1"/>
</dbReference>
<dbReference type="Gene3D" id="3.30.450.40">
    <property type="match status" value="1"/>
</dbReference>
<dbReference type="RefSeq" id="WP_115105582.1">
    <property type="nucleotide sequence ID" value="NZ_QHKS01000021.1"/>
</dbReference>
<evidence type="ECO:0000256" key="3">
    <source>
        <dbReference type="ARBA" id="ARBA00023015"/>
    </source>
</evidence>
<dbReference type="InterPro" id="IPR003018">
    <property type="entry name" value="GAF"/>
</dbReference>
<dbReference type="FunFam" id="3.40.50.300:FF:000006">
    <property type="entry name" value="DNA-binding transcriptional regulator NtrC"/>
    <property type="match status" value="1"/>
</dbReference>
<dbReference type="PANTHER" id="PTHR32071:SF81">
    <property type="entry name" value="PROPIONATE CATABOLISM OPERON REGULATORY PROTEIN"/>
    <property type="match status" value="1"/>
</dbReference>
<dbReference type="PROSITE" id="PS00675">
    <property type="entry name" value="SIGMA54_INTERACT_1"/>
    <property type="match status" value="1"/>
</dbReference>
<dbReference type="Gene3D" id="1.10.8.60">
    <property type="match status" value="1"/>
</dbReference>
<organism evidence="7 8">
    <name type="scientific">Paraburkholderia lacunae</name>
    <dbReference type="NCBI Taxonomy" id="2211104"/>
    <lineage>
        <taxon>Bacteria</taxon>
        <taxon>Pseudomonadati</taxon>
        <taxon>Pseudomonadota</taxon>
        <taxon>Betaproteobacteria</taxon>
        <taxon>Burkholderiales</taxon>
        <taxon>Burkholderiaceae</taxon>
        <taxon>Paraburkholderia</taxon>
    </lineage>
</organism>
<dbReference type="InterPro" id="IPR003593">
    <property type="entry name" value="AAA+_ATPase"/>
</dbReference>
<keyword evidence="3" id="KW-0805">Transcription regulation</keyword>
<evidence type="ECO:0000256" key="5">
    <source>
        <dbReference type="ARBA" id="ARBA00023163"/>
    </source>
</evidence>
<dbReference type="Pfam" id="PF25601">
    <property type="entry name" value="AAA_lid_14"/>
    <property type="match status" value="1"/>
</dbReference>
<dbReference type="Gene3D" id="3.40.50.300">
    <property type="entry name" value="P-loop containing nucleotide triphosphate hydrolases"/>
    <property type="match status" value="1"/>
</dbReference>
<dbReference type="Gene3D" id="1.10.10.60">
    <property type="entry name" value="Homeodomain-like"/>
    <property type="match status" value="1"/>
</dbReference>
<gene>
    <name evidence="7" type="ORF">DLM46_27450</name>
</gene>
<dbReference type="PANTHER" id="PTHR32071">
    <property type="entry name" value="TRANSCRIPTIONAL REGULATORY PROTEIN"/>
    <property type="match status" value="1"/>
</dbReference>
<accession>A0A370N1Z6</accession>
<name>A0A370N1Z6_9BURK</name>
<dbReference type="InterPro" id="IPR058031">
    <property type="entry name" value="AAA_lid_NorR"/>
</dbReference>
<dbReference type="InterPro" id="IPR025943">
    <property type="entry name" value="Sigma_54_int_dom_ATP-bd_2"/>
</dbReference>
<reference evidence="8" key="1">
    <citation type="submission" date="2018-05" db="EMBL/GenBank/DDBJ databases">
        <authorList>
            <person name="Feng T."/>
        </authorList>
    </citation>
    <scope>NUCLEOTIDE SEQUENCE [LARGE SCALE GENOMIC DNA]</scope>
    <source>
        <strain evidence="8">S27</strain>
    </source>
</reference>
<sequence>MPFSHRGTLIPRIGDEPVVASSWERFVQNQPLEGEGVRSVVLASWQRSRADAVDPATHCAPGAAAERVRQLQRQNRNLCDAAHPALEGLRDILRECGTLIMLCDPGGTILQLNGETRVRGVGEAINLATGGCWNEEVIGTNAIGTAIATGAAVQIHANEHFCLDVRRWTCAAAPIFAPFSRTLLGVVDVSGVKETFHGHTLGLVVAAARQIESELACRDGALHERLLTRAIDNFIRYASDYVVLVDTRGRVVRTNGNAHAAREMYDVRLPLEVGSEVPGLNLALPEVDRCCQRPEWLRPEWLHPVKDHEGTLGTMLVIALGARQNRTAISLPTATTTPAGNDAFGEIIGASAVLEATKARARRIAPLDLPVLLLGETGAGKELFARALHRAGKRAEGPFIAVNCGAFSRELLASELFGYIDGAFTGARRGGLPGKFEQADGGTLFLDEIGEMPLDMQPHLLRVLQDSVVVRLGDTRERRVSVRVIAATNRDLQREIAAGRFREDLYHRLCVVSLPLPALRDRPGDIEAIIDHLNSKLARKYGCAPKQLEPSVCQALLSYRWPGNIRELHNVFEVMFALSEGDIIDTSLLPTTITQMAGNSPPISTSAPMAASSGRLEEMERQAILDAIANAHGNMSMAARTLGISRSTLYVKLAAIRAIQAPHLGA</sequence>
<keyword evidence="1" id="KW-0547">Nucleotide-binding</keyword>
<comment type="caution">
    <text evidence="7">The sequence shown here is derived from an EMBL/GenBank/DDBJ whole genome shotgun (WGS) entry which is preliminary data.</text>
</comment>
<keyword evidence="2" id="KW-0067">ATP-binding</keyword>
<dbReference type="CDD" id="cd00009">
    <property type="entry name" value="AAA"/>
    <property type="match status" value="1"/>
</dbReference>
<dbReference type="PROSITE" id="PS00688">
    <property type="entry name" value="SIGMA54_INTERACT_3"/>
    <property type="match status" value="1"/>
</dbReference>
<dbReference type="SMART" id="SM00382">
    <property type="entry name" value="AAA"/>
    <property type="match status" value="1"/>
</dbReference>
<evidence type="ECO:0000313" key="8">
    <source>
        <dbReference type="Proteomes" id="UP000254875"/>
    </source>
</evidence>
<dbReference type="AlphaFoldDB" id="A0A370N1Z6"/>
<evidence type="ECO:0000313" key="7">
    <source>
        <dbReference type="EMBL" id="RDJ99649.1"/>
    </source>
</evidence>
<protein>
    <submittedName>
        <fullName evidence="7">Sigma-54-dependent Fis family transcriptional regulator</fullName>
    </submittedName>
</protein>
<evidence type="ECO:0000256" key="4">
    <source>
        <dbReference type="ARBA" id="ARBA00023125"/>
    </source>
</evidence>
<dbReference type="InterPro" id="IPR009057">
    <property type="entry name" value="Homeodomain-like_sf"/>
</dbReference>
<dbReference type="GO" id="GO:0005524">
    <property type="term" value="F:ATP binding"/>
    <property type="evidence" value="ECO:0007669"/>
    <property type="project" value="UniProtKB-KW"/>
</dbReference>
<dbReference type="PROSITE" id="PS00676">
    <property type="entry name" value="SIGMA54_INTERACT_2"/>
    <property type="match status" value="1"/>
</dbReference>
<dbReference type="PRINTS" id="PR01590">
    <property type="entry name" value="HTHFIS"/>
</dbReference>